<dbReference type="GeneID" id="66060979"/>
<evidence type="ECO:0000313" key="3">
    <source>
        <dbReference type="Proteomes" id="UP000027002"/>
    </source>
</evidence>
<accession>A0A8E5HIL5</accession>
<feature type="region of interest" description="Disordered" evidence="1">
    <location>
        <begin position="97"/>
        <end position="117"/>
    </location>
</feature>
<protein>
    <submittedName>
        <fullName evidence="2">Uncharacterized protein</fullName>
    </submittedName>
</protein>
<evidence type="ECO:0000313" key="2">
    <source>
        <dbReference type="EMBL" id="QUC15960.1"/>
    </source>
</evidence>
<evidence type="ECO:0000256" key="1">
    <source>
        <dbReference type="SAM" id="MobiDB-lite"/>
    </source>
</evidence>
<keyword evidence="3" id="KW-1185">Reference proteome</keyword>
<dbReference type="AlphaFoldDB" id="A0A8E5HIL5"/>
<dbReference type="Proteomes" id="UP000027002">
    <property type="component" value="Chromosome 1"/>
</dbReference>
<organism evidence="2 3">
    <name type="scientific">Ustilaginoidea virens</name>
    <name type="common">Rice false smut fungus</name>
    <name type="synonym">Villosiclava virens</name>
    <dbReference type="NCBI Taxonomy" id="1159556"/>
    <lineage>
        <taxon>Eukaryota</taxon>
        <taxon>Fungi</taxon>
        <taxon>Dikarya</taxon>
        <taxon>Ascomycota</taxon>
        <taxon>Pezizomycotina</taxon>
        <taxon>Sordariomycetes</taxon>
        <taxon>Hypocreomycetidae</taxon>
        <taxon>Hypocreales</taxon>
        <taxon>Clavicipitaceae</taxon>
        <taxon>Ustilaginoidea</taxon>
    </lineage>
</organism>
<reference evidence="2" key="1">
    <citation type="submission" date="2020-03" db="EMBL/GenBank/DDBJ databases">
        <title>A mixture of massive structural variations and highly conserved coding sequences in Ustilaginoidea virens genome.</title>
        <authorList>
            <person name="Zhang K."/>
            <person name="Zhao Z."/>
            <person name="Zhang Z."/>
            <person name="Li Y."/>
            <person name="Hsiang T."/>
            <person name="Sun W."/>
        </authorList>
    </citation>
    <scope>NUCLEOTIDE SEQUENCE</scope>
    <source>
        <strain evidence="2">UV-8b</strain>
    </source>
</reference>
<dbReference type="EMBL" id="CP072753">
    <property type="protein sequence ID" value="QUC15960.1"/>
    <property type="molecule type" value="Genomic_DNA"/>
</dbReference>
<proteinExistence type="predicted"/>
<dbReference type="KEGG" id="uvi:66060979"/>
<dbReference type="RefSeq" id="XP_042993633.1">
    <property type="nucleotide sequence ID" value="XM_043137699.1"/>
</dbReference>
<gene>
    <name evidence="2" type="ORF">UV8b_00201</name>
</gene>
<name>A0A8E5HIL5_USTVR</name>
<sequence>MMGVFVQERWWTVAGVRAGEQDRGRRGLLYPDEQRRAGGKRRRGSRLPLTKVTKVPASSPALAADWQRALPSRPANSLGLPRAVGIQSGAGVSALWRSRPAHRTPETLAKCPSHLQT</sequence>